<gene>
    <name evidence="1" type="ORF">FPW1038_00333</name>
</gene>
<reference evidence="2" key="1">
    <citation type="submission" date="2018-03" db="EMBL/GenBank/DDBJ databases">
        <authorList>
            <person name="Batty M. E."/>
            <person name="Batty M E."/>
        </authorList>
    </citation>
    <scope>NUCLEOTIDE SEQUENCE [LARGE SCALE GENOMIC DNA]</scope>
</reference>
<organism evidence="1 2">
    <name type="scientific">Orientia tsutsugamushi</name>
    <name type="common">Rickettsia tsutsugamushi</name>
    <dbReference type="NCBI Taxonomy" id="784"/>
    <lineage>
        <taxon>Bacteria</taxon>
        <taxon>Pseudomonadati</taxon>
        <taxon>Pseudomonadota</taxon>
        <taxon>Alphaproteobacteria</taxon>
        <taxon>Rickettsiales</taxon>
        <taxon>Rickettsiaceae</taxon>
        <taxon>Rickettsieae</taxon>
        <taxon>Orientia</taxon>
    </lineage>
</organism>
<dbReference type="EMBL" id="OOHR01000012">
    <property type="protein sequence ID" value="SPM45477.1"/>
    <property type="molecule type" value="Genomic_DNA"/>
</dbReference>
<dbReference type="Proteomes" id="UP000244889">
    <property type="component" value="Unassembled WGS sequence"/>
</dbReference>
<name>A0A2R8F218_ORITS</name>
<proteinExistence type="predicted"/>
<accession>A0A2R8F218</accession>
<evidence type="ECO:0000313" key="1">
    <source>
        <dbReference type="EMBL" id="SPM45477.1"/>
    </source>
</evidence>
<evidence type="ECO:0000313" key="2">
    <source>
        <dbReference type="Proteomes" id="UP000244889"/>
    </source>
</evidence>
<sequence>MLKLRLKVIMQNQNIMLGIIEAVEVYGFEH</sequence>
<dbReference type="AlphaFoldDB" id="A0A2R8F218"/>
<protein>
    <submittedName>
        <fullName evidence="1">Uncharacterized protein</fullName>
    </submittedName>
</protein>